<dbReference type="InterPro" id="IPR039661">
    <property type="entry name" value="ELP3"/>
</dbReference>
<dbReference type="OrthoDB" id="9815044at2"/>
<protein>
    <submittedName>
        <fullName evidence="8">Radical SAM superfamily protein</fullName>
    </submittedName>
</protein>
<evidence type="ECO:0000256" key="2">
    <source>
        <dbReference type="ARBA" id="ARBA00022485"/>
    </source>
</evidence>
<dbReference type="Pfam" id="PF16199">
    <property type="entry name" value="Radical_SAM_C"/>
    <property type="match status" value="1"/>
</dbReference>
<dbReference type="InterPro" id="IPR032432">
    <property type="entry name" value="Radical_SAM_C"/>
</dbReference>
<dbReference type="Pfam" id="PF04055">
    <property type="entry name" value="Radical_SAM"/>
    <property type="match status" value="1"/>
</dbReference>
<dbReference type="EMBL" id="FQWY01000023">
    <property type="protein sequence ID" value="SHH01645.1"/>
    <property type="molecule type" value="Genomic_DNA"/>
</dbReference>
<dbReference type="GO" id="GO:0003824">
    <property type="term" value="F:catalytic activity"/>
    <property type="evidence" value="ECO:0007669"/>
    <property type="project" value="InterPro"/>
</dbReference>
<dbReference type="STRING" id="1123382.SAMN02745221_01486"/>
<dbReference type="PROSITE" id="PS51918">
    <property type="entry name" value="RADICAL_SAM"/>
    <property type="match status" value="1"/>
</dbReference>
<accession>A0A1M5PIV6</accession>
<comment type="cofactor">
    <cofactor evidence="1">
        <name>[4Fe-4S] cluster</name>
        <dbReference type="ChEBI" id="CHEBI:49883"/>
    </cofactor>
</comment>
<keyword evidence="5" id="KW-0408">Iron</keyword>
<name>A0A1M5PIV6_9FIRM</name>
<dbReference type="SFLD" id="SFLDS00029">
    <property type="entry name" value="Radical_SAM"/>
    <property type="match status" value="1"/>
</dbReference>
<dbReference type="SMART" id="SM00729">
    <property type="entry name" value="Elp3"/>
    <property type="match status" value="1"/>
</dbReference>
<keyword evidence="3" id="KW-0949">S-adenosyl-L-methionine</keyword>
<dbReference type="AlphaFoldDB" id="A0A1M5PIV6"/>
<dbReference type="GO" id="GO:0051539">
    <property type="term" value="F:4 iron, 4 sulfur cluster binding"/>
    <property type="evidence" value="ECO:0007669"/>
    <property type="project" value="UniProtKB-KW"/>
</dbReference>
<evidence type="ECO:0000256" key="3">
    <source>
        <dbReference type="ARBA" id="ARBA00022691"/>
    </source>
</evidence>
<keyword evidence="4" id="KW-0479">Metal-binding</keyword>
<dbReference type="SFLD" id="SFLDG01082">
    <property type="entry name" value="B12-binding_domain_containing"/>
    <property type="match status" value="1"/>
</dbReference>
<dbReference type="InterPro" id="IPR058240">
    <property type="entry name" value="rSAM_sf"/>
</dbReference>
<sequence>MGKHFNIPIFIPHLGCPFNCIFCDQKKIASPQGVPEVKDIKDIIEEHLATIPEEAEVEVAFFGGNFTAIRRERQEAYLRQVFPYIEAGRITGIRISTRPDYIDEEILLFLKSWQVKVIELGVQSLHDEVLKASHRGYRAGDVFKACHLIKGHGFMLGIQLMVGLPADSHLRSLESAHLAASLKPDMVRIYPTLVISGTALEEMFVKGEYKPWSLEEAVKTATDMFLLFASQAIPVIRMGLQPSEELRSEGVVVAGPFHPAFGELVKGEVFLRQSELLLAATPDLQKEEEITFFVHPRDVSKMTGNQKKNIRYLKAKYGFRAVKVKAYSGLNEGALGIGQGEKLYKVWEREDFLKRLPVFVEKG</sequence>
<dbReference type="Gene3D" id="3.80.30.20">
    <property type="entry name" value="tm_1862 like domain"/>
    <property type="match status" value="1"/>
</dbReference>
<evidence type="ECO:0000313" key="8">
    <source>
        <dbReference type="EMBL" id="SHH01645.1"/>
    </source>
</evidence>
<gene>
    <name evidence="8" type="ORF">SAMN02745221_01486</name>
</gene>
<dbReference type="SUPFAM" id="SSF102114">
    <property type="entry name" value="Radical SAM enzymes"/>
    <property type="match status" value="1"/>
</dbReference>
<dbReference type="RefSeq" id="WP_073092248.1">
    <property type="nucleotide sequence ID" value="NZ_FQWY01000023.1"/>
</dbReference>
<dbReference type="GO" id="GO:0005737">
    <property type="term" value="C:cytoplasm"/>
    <property type="evidence" value="ECO:0007669"/>
    <property type="project" value="TreeGrafter"/>
</dbReference>
<evidence type="ECO:0000259" key="7">
    <source>
        <dbReference type="PROSITE" id="PS51918"/>
    </source>
</evidence>
<dbReference type="InterPro" id="IPR006638">
    <property type="entry name" value="Elp3/MiaA/NifB-like_rSAM"/>
</dbReference>
<dbReference type="PANTHER" id="PTHR11135:SF0">
    <property type="entry name" value="ELONGATOR COMPLEX PROTEIN 3"/>
    <property type="match status" value="1"/>
</dbReference>
<evidence type="ECO:0000256" key="4">
    <source>
        <dbReference type="ARBA" id="ARBA00022723"/>
    </source>
</evidence>
<keyword evidence="2" id="KW-0004">4Fe-4S</keyword>
<proteinExistence type="predicted"/>
<dbReference type="PANTHER" id="PTHR11135">
    <property type="entry name" value="HISTONE ACETYLTRANSFERASE-RELATED"/>
    <property type="match status" value="1"/>
</dbReference>
<keyword evidence="6" id="KW-0411">Iron-sulfur</keyword>
<reference evidence="9" key="1">
    <citation type="submission" date="2016-11" db="EMBL/GenBank/DDBJ databases">
        <authorList>
            <person name="Varghese N."/>
            <person name="Submissions S."/>
        </authorList>
    </citation>
    <scope>NUCLEOTIDE SEQUENCE [LARGE SCALE GENOMIC DNA]</scope>
    <source>
        <strain evidence="9">DSM 11003</strain>
    </source>
</reference>
<evidence type="ECO:0000313" key="9">
    <source>
        <dbReference type="Proteomes" id="UP000242329"/>
    </source>
</evidence>
<evidence type="ECO:0000256" key="1">
    <source>
        <dbReference type="ARBA" id="ARBA00001966"/>
    </source>
</evidence>
<keyword evidence="9" id="KW-1185">Reference proteome</keyword>
<evidence type="ECO:0000256" key="5">
    <source>
        <dbReference type="ARBA" id="ARBA00023004"/>
    </source>
</evidence>
<dbReference type="InterPro" id="IPR007197">
    <property type="entry name" value="rSAM"/>
</dbReference>
<organism evidence="8 9">
    <name type="scientific">Thermosyntropha lipolytica DSM 11003</name>
    <dbReference type="NCBI Taxonomy" id="1123382"/>
    <lineage>
        <taxon>Bacteria</taxon>
        <taxon>Bacillati</taxon>
        <taxon>Bacillota</taxon>
        <taxon>Clostridia</taxon>
        <taxon>Eubacteriales</taxon>
        <taxon>Syntrophomonadaceae</taxon>
        <taxon>Thermosyntropha</taxon>
    </lineage>
</organism>
<feature type="domain" description="Radical SAM core" evidence="7">
    <location>
        <begin position="1"/>
        <end position="237"/>
    </location>
</feature>
<dbReference type="CDD" id="cd01335">
    <property type="entry name" value="Radical_SAM"/>
    <property type="match status" value="1"/>
</dbReference>
<evidence type="ECO:0000256" key="6">
    <source>
        <dbReference type="ARBA" id="ARBA00023014"/>
    </source>
</evidence>
<dbReference type="GO" id="GO:0002926">
    <property type="term" value="P:tRNA wobble base 5-methoxycarbonylmethyl-2-thiouridinylation"/>
    <property type="evidence" value="ECO:0007669"/>
    <property type="project" value="TreeGrafter"/>
</dbReference>
<dbReference type="SFLD" id="SFLDG01086">
    <property type="entry name" value="elongater_protein-like"/>
    <property type="match status" value="1"/>
</dbReference>
<dbReference type="InterPro" id="IPR023404">
    <property type="entry name" value="rSAM_horseshoe"/>
</dbReference>
<dbReference type="GO" id="GO:0046872">
    <property type="term" value="F:metal ion binding"/>
    <property type="evidence" value="ECO:0007669"/>
    <property type="project" value="UniProtKB-KW"/>
</dbReference>
<dbReference type="Proteomes" id="UP000242329">
    <property type="component" value="Unassembled WGS sequence"/>
</dbReference>